<name>A0A5N3S6K5_9VIBR</name>
<keyword evidence="1" id="KW-0812">Transmembrane</keyword>
<organism evidence="2 3">
    <name type="scientific">Vibrio fortis</name>
    <dbReference type="NCBI Taxonomy" id="212667"/>
    <lineage>
        <taxon>Bacteria</taxon>
        <taxon>Pseudomonadati</taxon>
        <taxon>Pseudomonadota</taxon>
        <taxon>Gammaproteobacteria</taxon>
        <taxon>Vibrionales</taxon>
        <taxon>Vibrionaceae</taxon>
        <taxon>Vibrio</taxon>
    </lineage>
</organism>
<comment type="caution">
    <text evidence="2">The sequence shown here is derived from an EMBL/GenBank/DDBJ whole genome shotgun (WGS) entry which is preliminary data.</text>
</comment>
<evidence type="ECO:0000256" key="1">
    <source>
        <dbReference type="SAM" id="Phobius"/>
    </source>
</evidence>
<dbReference type="RefSeq" id="WP_150897079.1">
    <property type="nucleotide sequence ID" value="NZ_VXDD01000003.1"/>
</dbReference>
<evidence type="ECO:0000313" key="3">
    <source>
        <dbReference type="Proteomes" id="UP000326687"/>
    </source>
</evidence>
<feature type="transmembrane region" description="Helical" evidence="1">
    <location>
        <begin position="74"/>
        <end position="95"/>
    </location>
</feature>
<accession>A0A5N3S6K5</accession>
<dbReference type="AlphaFoldDB" id="A0A5N3S6K5"/>
<evidence type="ECO:0000313" key="2">
    <source>
        <dbReference type="EMBL" id="KAB0301523.1"/>
    </source>
</evidence>
<dbReference type="EMBL" id="VXDD01000003">
    <property type="protein sequence ID" value="KAB0301523.1"/>
    <property type="molecule type" value="Genomic_DNA"/>
</dbReference>
<reference evidence="2 3" key="1">
    <citation type="submission" date="2019-09" db="EMBL/GenBank/DDBJ databases">
        <title>Vibrio Fortis S7-72.</title>
        <authorList>
            <person name="Das S.K."/>
        </authorList>
    </citation>
    <scope>NUCLEOTIDE SEQUENCE [LARGE SCALE GENOMIC DNA]</scope>
    <source>
        <strain evidence="2 3">S7-72</strain>
    </source>
</reference>
<gene>
    <name evidence="2" type="ORF">F2Z80_20915</name>
</gene>
<dbReference type="Proteomes" id="UP000326687">
    <property type="component" value="Unassembled WGS sequence"/>
</dbReference>
<keyword evidence="1" id="KW-1133">Transmembrane helix</keyword>
<proteinExistence type="predicted"/>
<sequence>MVKVNKSEVSTELNKLFMDVFGDKLRNPVWLAYIIVFIHTNSEQIINILNFSAANYNSLLIENLKNMESVNWGIFWYTVLVYVSIMLAFTIHSSVNIGKKILLSWLGKKEAKARFDIKSEESGGLSYHALQTEHKILKSQYEDEQKKRHNHINQIEIDLQYLDFRINSLNQVFTETYNQTKVNFKSLGEEAKILVMNNIKSDEEAKNSIAKIDEEITKYSTLIDLLQKRNAEHFTTNISGIFEKLSTMKNNNSLS</sequence>
<keyword evidence="1" id="KW-0472">Membrane</keyword>
<protein>
    <submittedName>
        <fullName evidence="2">Uncharacterized protein</fullName>
    </submittedName>
</protein>